<dbReference type="Proteomes" id="UP000257045">
    <property type="component" value="Unassembled WGS sequence"/>
</dbReference>
<keyword evidence="1 4" id="KW-0663">Pyridoxal phosphate</keyword>
<dbReference type="InterPro" id="IPR015421">
    <property type="entry name" value="PyrdxlP-dep_Trfase_major"/>
</dbReference>
<dbReference type="SUPFAM" id="SSF53383">
    <property type="entry name" value="PLP-dependent transferases"/>
    <property type="match status" value="1"/>
</dbReference>
<dbReference type="AlphaFoldDB" id="A0A3D8IWJ7"/>
<evidence type="ECO:0000313" key="6">
    <source>
        <dbReference type="EMBL" id="RDU68994.1"/>
    </source>
</evidence>
<feature type="active site" description="Proton acceptor" evidence="3">
    <location>
        <position position="188"/>
    </location>
</feature>
<dbReference type="InterPro" id="IPR000653">
    <property type="entry name" value="DegT/StrS_aminotransferase"/>
</dbReference>
<dbReference type="PANTHER" id="PTHR30244">
    <property type="entry name" value="TRANSAMINASE"/>
    <property type="match status" value="1"/>
</dbReference>
<organism evidence="6 7">
    <name type="scientific">Helicobacter brantae</name>
    <dbReference type="NCBI Taxonomy" id="375927"/>
    <lineage>
        <taxon>Bacteria</taxon>
        <taxon>Pseudomonadati</taxon>
        <taxon>Campylobacterota</taxon>
        <taxon>Epsilonproteobacteria</taxon>
        <taxon>Campylobacterales</taxon>
        <taxon>Helicobacteraceae</taxon>
        <taxon>Helicobacter</taxon>
    </lineage>
</organism>
<dbReference type="GO" id="GO:0000271">
    <property type="term" value="P:polysaccharide biosynthetic process"/>
    <property type="evidence" value="ECO:0007669"/>
    <property type="project" value="TreeGrafter"/>
</dbReference>
<dbReference type="InterPro" id="IPR015422">
    <property type="entry name" value="PyrdxlP-dep_Trfase_small"/>
</dbReference>
<evidence type="ECO:0000256" key="5">
    <source>
        <dbReference type="RuleBase" id="RU004508"/>
    </source>
</evidence>
<dbReference type="Gene3D" id="3.40.640.10">
    <property type="entry name" value="Type I PLP-dependent aspartate aminotransferase-like (Major domain)"/>
    <property type="match status" value="1"/>
</dbReference>
<accession>A0A3D8IWJ7</accession>
<dbReference type="PIRSF" id="PIRSF000390">
    <property type="entry name" value="PLP_StrS"/>
    <property type="match status" value="1"/>
</dbReference>
<evidence type="ECO:0000313" key="7">
    <source>
        <dbReference type="Proteomes" id="UP000257045"/>
    </source>
</evidence>
<dbReference type="Gene3D" id="3.90.1150.10">
    <property type="entry name" value="Aspartate Aminotransferase, domain 1"/>
    <property type="match status" value="1"/>
</dbReference>
<evidence type="ECO:0000256" key="2">
    <source>
        <dbReference type="ARBA" id="ARBA00037999"/>
    </source>
</evidence>
<evidence type="ECO:0000256" key="1">
    <source>
        <dbReference type="ARBA" id="ARBA00022898"/>
    </source>
</evidence>
<comment type="caution">
    <text evidence="6">The sequence shown here is derived from an EMBL/GenBank/DDBJ whole genome shotgun (WGS) entry which is preliminary data.</text>
</comment>
<dbReference type="EMBL" id="NXLV01000020">
    <property type="protein sequence ID" value="RDU68994.1"/>
    <property type="molecule type" value="Genomic_DNA"/>
</dbReference>
<dbReference type="OrthoDB" id="9766188at2"/>
<sequence>MVKFLDLQAQYQSIKTEIDRAVLRVLESGAFVGGEFVESFEEEFASRLRVKYALGVANGTEAIEIALRGLHLPKESEVILPANTFFGSLEGVINAGLKPVIVDCGEDYCINPNAIEEAITPYTSAILVVHLYGRMCDMPRILEIAKKHNLKIIEDCAQSFGAKMKINGVEKMAGSIGDVGCFSFYPGKNLGAYGDGGAISTDNQDLYEKCLSLANHGRGEHKYAHRYFGRNSRLDGLQSAILSVKLGYIDQWNEIRKDNAEFYASFLGEIPEVVLPKMGERDENVWHLYVVRIENKRDEAMKFLQTQQIQVGIHYPFSLLELEACRGLEVRFPCLNALKWSKDIFSLPMGEHLQKEDIQKVAKNISDFVRCFC</sequence>
<dbReference type="PANTHER" id="PTHR30244:SF36">
    <property type="entry name" value="3-OXO-GLUCOSE-6-PHOSPHATE:GLUTAMATE AMINOTRANSFERASE"/>
    <property type="match status" value="1"/>
</dbReference>
<dbReference type="CDD" id="cd00616">
    <property type="entry name" value="AHBA_syn"/>
    <property type="match status" value="1"/>
</dbReference>
<comment type="similarity">
    <text evidence="2 5">Belongs to the DegT/DnrJ/EryC1 family.</text>
</comment>
<evidence type="ECO:0000256" key="3">
    <source>
        <dbReference type="PIRSR" id="PIRSR000390-1"/>
    </source>
</evidence>
<dbReference type="GO" id="GO:0030170">
    <property type="term" value="F:pyridoxal phosphate binding"/>
    <property type="evidence" value="ECO:0007669"/>
    <property type="project" value="TreeGrafter"/>
</dbReference>
<dbReference type="GO" id="GO:0008483">
    <property type="term" value="F:transaminase activity"/>
    <property type="evidence" value="ECO:0007669"/>
    <property type="project" value="TreeGrafter"/>
</dbReference>
<name>A0A3D8IWJ7_9HELI</name>
<gene>
    <name evidence="6" type="ORF">CQA58_07700</name>
</gene>
<dbReference type="Pfam" id="PF01041">
    <property type="entry name" value="DegT_DnrJ_EryC1"/>
    <property type="match status" value="1"/>
</dbReference>
<feature type="modified residue" description="N6-(pyridoxal phosphate)lysine" evidence="4">
    <location>
        <position position="188"/>
    </location>
</feature>
<reference evidence="6 7" key="1">
    <citation type="submission" date="2018-04" db="EMBL/GenBank/DDBJ databases">
        <title>Novel Campyloabacter and Helicobacter Species and Strains.</title>
        <authorList>
            <person name="Mannion A.J."/>
            <person name="Shen Z."/>
            <person name="Fox J.G."/>
        </authorList>
    </citation>
    <scope>NUCLEOTIDE SEQUENCE [LARGE SCALE GENOMIC DNA]</scope>
    <source>
        <strain evidence="6 7">MIT 04-9366</strain>
    </source>
</reference>
<dbReference type="InterPro" id="IPR015424">
    <property type="entry name" value="PyrdxlP-dep_Trfase"/>
</dbReference>
<keyword evidence="7" id="KW-1185">Reference proteome</keyword>
<proteinExistence type="inferred from homology"/>
<protein>
    <submittedName>
        <fullName evidence="6">Erythromycin biosynthesis sensory transduction protein eryC1</fullName>
    </submittedName>
</protein>
<dbReference type="RefSeq" id="WP_115570134.1">
    <property type="nucleotide sequence ID" value="NZ_NXLV01000020.1"/>
</dbReference>
<evidence type="ECO:0000256" key="4">
    <source>
        <dbReference type="PIRSR" id="PIRSR000390-2"/>
    </source>
</evidence>